<proteinExistence type="predicted"/>
<feature type="transmembrane region" description="Helical" evidence="1">
    <location>
        <begin position="56"/>
        <end position="76"/>
    </location>
</feature>
<dbReference type="AlphaFoldDB" id="A0A6A5VKQ1"/>
<evidence type="ECO:0000313" key="2">
    <source>
        <dbReference type="EMBL" id="KAF1975576.1"/>
    </source>
</evidence>
<evidence type="ECO:0000256" key="1">
    <source>
        <dbReference type="SAM" id="Phobius"/>
    </source>
</evidence>
<keyword evidence="1" id="KW-0472">Membrane</keyword>
<reference evidence="2" key="1">
    <citation type="journal article" date="2020" name="Stud. Mycol.">
        <title>101 Dothideomycetes genomes: a test case for predicting lifestyles and emergence of pathogens.</title>
        <authorList>
            <person name="Haridas S."/>
            <person name="Albert R."/>
            <person name="Binder M."/>
            <person name="Bloem J."/>
            <person name="Labutti K."/>
            <person name="Salamov A."/>
            <person name="Andreopoulos B."/>
            <person name="Baker S."/>
            <person name="Barry K."/>
            <person name="Bills G."/>
            <person name="Bluhm B."/>
            <person name="Cannon C."/>
            <person name="Castanera R."/>
            <person name="Culley D."/>
            <person name="Daum C."/>
            <person name="Ezra D."/>
            <person name="Gonzalez J."/>
            <person name="Henrissat B."/>
            <person name="Kuo A."/>
            <person name="Liang C."/>
            <person name="Lipzen A."/>
            <person name="Lutzoni F."/>
            <person name="Magnuson J."/>
            <person name="Mondo S."/>
            <person name="Nolan M."/>
            <person name="Ohm R."/>
            <person name="Pangilinan J."/>
            <person name="Park H.-J."/>
            <person name="Ramirez L."/>
            <person name="Alfaro M."/>
            <person name="Sun H."/>
            <person name="Tritt A."/>
            <person name="Yoshinaga Y."/>
            <person name="Zwiers L.-H."/>
            <person name="Turgeon B."/>
            <person name="Goodwin S."/>
            <person name="Spatafora J."/>
            <person name="Crous P."/>
            <person name="Grigoriev I."/>
        </authorList>
    </citation>
    <scope>NUCLEOTIDE SEQUENCE</scope>
    <source>
        <strain evidence="2">CBS 107.79</strain>
    </source>
</reference>
<sequence length="255" mass="29001">MQKADQAEYDTQAAHLYSFSLPYGVSVFLALSAVFAWMTMIIGHHPGTKQSLRHSIFNYTLCLVSYALRFAAFAIYQLYRLSIHELEWYLFWAASFTLLCSFLPLHAMRIRDLLGPPKELVQFVEEGVNHNNANFAAKEQVLDIESSRDTPSPETVFYQSYIRVIIDGAVSSITICFAFTGFIATTGMEQVGWSGFLFEFFLIIVHLLCFAACMYDGMKRCTMTPHEHEYRISAIDGCMDAVTHESTFVLKPKTM</sequence>
<keyword evidence="1" id="KW-0812">Transmembrane</keyword>
<accession>A0A6A5VKQ1</accession>
<name>A0A6A5VKQ1_9PLEO</name>
<organism evidence="2 3">
    <name type="scientific">Bimuria novae-zelandiae CBS 107.79</name>
    <dbReference type="NCBI Taxonomy" id="1447943"/>
    <lineage>
        <taxon>Eukaryota</taxon>
        <taxon>Fungi</taxon>
        <taxon>Dikarya</taxon>
        <taxon>Ascomycota</taxon>
        <taxon>Pezizomycotina</taxon>
        <taxon>Dothideomycetes</taxon>
        <taxon>Pleosporomycetidae</taxon>
        <taxon>Pleosporales</taxon>
        <taxon>Massarineae</taxon>
        <taxon>Didymosphaeriaceae</taxon>
        <taxon>Bimuria</taxon>
    </lineage>
</organism>
<feature type="transmembrane region" description="Helical" evidence="1">
    <location>
        <begin position="196"/>
        <end position="215"/>
    </location>
</feature>
<evidence type="ECO:0000313" key="3">
    <source>
        <dbReference type="Proteomes" id="UP000800036"/>
    </source>
</evidence>
<dbReference type="Proteomes" id="UP000800036">
    <property type="component" value="Unassembled WGS sequence"/>
</dbReference>
<feature type="transmembrane region" description="Helical" evidence="1">
    <location>
        <begin position="164"/>
        <end position="184"/>
    </location>
</feature>
<protein>
    <submittedName>
        <fullName evidence="2">Uncharacterized protein</fullName>
    </submittedName>
</protein>
<feature type="transmembrane region" description="Helical" evidence="1">
    <location>
        <begin position="23"/>
        <end position="44"/>
    </location>
</feature>
<keyword evidence="1" id="KW-1133">Transmembrane helix</keyword>
<keyword evidence="3" id="KW-1185">Reference proteome</keyword>
<dbReference type="EMBL" id="ML976670">
    <property type="protein sequence ID" value="KAF1975576.1"/>
    <property type="molecule type" value="Genomic_DNA"/>
</dbReference>
<gene>
    <name evidence="2" type="ORF">BU23DRAFT_76667</name>
</gene>
<feature type="transmembrane region" description="Helical" evidence="1">
    <location>
        <begin position="88"/>
        <end position="108"/>
    </location>
</feature>